<evidence type="ECO:0000313" key="2">
    <source>
        <dbReference type="Proteomes" id="UP000225889"/>
    </source>
</evidence>
<evidence type="ECO:0000313" key="1">
    <source>
        <dbReference type="EMBL" id="PHU33824.1"/>
    </source>
</evidence>
<dbReference type="EMBL" id="PDYF01000078">
    <property type="protein sequence ID" value="PHU33824.1"/>
    <property type="molecule type" value="Genomic_DNA"/>
</dbReference>
<protein>
    <submittedName>
        <fullName evidence="1">Uncharacterized protein</fullName>
    </submittedName>
</protein>
<name>A0A2G3DS73_9FIRM</name>
<reference evidence="1 2" key="2">
    <citation type="submission" date="2017-10" db="EMBL/GenBank/DDBJ databases">
        <authorList>
            <person name="Banno H."/>
            <person name="Chua N.-H."/>
        </authorList>
    </citation>
    <scope>NUCLEOTIDE SEQUENCE [LARGE SCALE GENOMIC DNA]</scope>
    <source>
        <strain evidence="1 2">JK626</strain>
    </source>
</reference>
<sequence>MTLIELQKRLSTENHIIGSLQVECGKRTEVPDIIGIYEENGVFYVYDTNDRGGVVILDEGAEEEMTEALYRRVLKVEKRYLKKRNNI</sequence>
<comment type="caution">
    <text evidence="1">The sequence shown here is derived from an EMBL/GenBank/DDBJ whole genome shotgun (WGS) entry which is preliminary data.</text>
</comment>
<dbReference type="AlphaFoldDB" id="A0A2G3DS73"/>
<proteinExistence type="predicted"/>
<reference evidence="1 2" key="1">
    <citation type="submission" date="2017-10" db="EMBL/GenBank/DDBJ databases">
        <title>Resolving the taxonomy of Roseburia spp., Eubacterium rectale and Agathobacter spp. through phylogenomic analysis.</title>
        <authorList>
            <person name="Sheridan P.O."/>
            <person name="Walker A.W."/>
            <person name="Duncan S.H."/>
            <person name="Scott K.P."/>
            <person name="Toole P.W.O."/>
            <person name="Luis P."/>
            <person name="Flint H.J."/>
        </authorList>
    </citation>
    <scope>NUCLEOTIDE SEQUENCE [LARGE SCALE GENOMIC DNA]</scope>
    <source>
        <strain evidence="1 2">JK626</strain>
    </source>
</reference>
<accession>A0A2G3DS73</accession>
<dbReference type="Proteomes" id="UP000225889">
    <property type="component" value="Unassembled WGS sequence"/>
</dbReference>
<gene>
    <name evidence="1" type="ORF">CSX01_13295</name>
</gene>
<dbReference type="RefSeq" id="WP_099392734.1">
    <property type="nucleotide sequence ID" value="NZ_PDYF01000078.1"/>
</dbReference>
<organism evidence="1 2">
    <name type="scientific">Pseudobutyrivibrio ruminis</name>
    <dbReference type="NCBI Taxonomy" id="46206"/>
    <lineage>
        <taxon>Bacteria</taxon>
        <taxon>Bacillati</taxon>
        <taxon>Bacillota</taxon>
        <taxon>Clostridia</taxon>
        <taxon>Lachnospirales</taxon>
        <taxon>Lachnospiraceae</taxon>
        <taxon>Pseudobutyrivibrio</taxon>
    </lineage>
</organism>